<dbReference type="Pfam" id="PF13845">
    <property type="entry name" value="Septum_form"/>
    <property type="match status" value="1"/>
</dbReference>
<sequence>MAVAVTAVVVVALAVGGVVAFAGSDDDDGGETTSSPSPSSSASSSPSASASSSASPDWTPTLDPSMFPTYPVPSVDISDLPTFSFDPDILDDLEDLTRSPEPSTDTSSIPYVSLKKGECFNTPSLTTGIDTIKKVSCNQRHDAEVIGTVALSGAFSSDKAVTTKATKLCQTQWNNAANRQGDGRSYYTYVLSPVLSTYDTGVRSASCSLTLSDKPGGKKLTAPLK</sequence>
<dbReference type="EMBL" id="LLZU01000006">
    <property type="protein sequence ID" value="KRV50168.1"/>
    <property type="molecule type" value="Genomic_DNA"/>
</dbReference>
<feature type="chain" id="PRO_5006670747" description="Septum formation-related domain-containing protein" evidence="2">
    <location>
        <begin position="23"/>
        <end position="225"/>
    </location>
</feature>
<feature type="compositionally biased region" description="Low complexity" evidence="1">
    <location>
        <begin position="31"/>
        <end position="56"/>
    </location>
</feature>
<dbReference type="AlphaFoldDB" id="A0A0T6LVY5"/>
<protein>
    <recommendedName>
        <fullName evidence="3">Septum formation-related domain-containing protein</fullName>
    </recommendedName>
</protein>
<keyword evidence="2" id="KW-0732">Signal</keyword>
<feature type="region of interest" description="Disordered" evidence="1">
    <location>
        <begin position="22"/>
        <end position="62"/>
    </location>
</feature>
<dbReference type="STRING" id="76728.AQ490_17360"/>
<keyword evidence="5" id="KW-1185">Reference proteome</keyword>
<evidence type="ECO:0000256" key="2">
    <source>
        <dbReference type="SAM" id="SignalP"/>
    </source>
</evidence>
<dbReference type="Proteomes" id="UP000050867">
    <property type="component" value="Unassembled WGS sequence"/>
</dbReference>
<gene>
    <name evidence="4" type="ORF">AQ490_17360</name>
</gene>
<evidence type="ECO:0000313" key="4">
    <source>
        <dbReference type="EMBL" id="KRV50168.1"/>
    </source>
</evidence>
<organism evidence="4 5">
    <name type="scientific">Wenjunlia vitaminophila</name>
    <name type="common">Streptomyces vitaminophilus</name>
    <dbReference type="NCBI Taxonomy" id="76728"/>
    <lineage>
        <taxon>Bacteria</taxon>
        <taxon>Bacillati</taxon>
        <taxon>Actinomycetota</taxon>
        <taxon>Actinomycetes</taxon>
        <taxon>Kitasatosporales</taxon>
        <taxon>Streptomycetaceae</taxon>
        <taxon>Wenjunlia</taxon>
    </lineage>
</organism>
<feature type="domain" description="Septum formation-related" evidence="3">
    <location>
        <begin position="117"/>
        <end position="216"/>
    </location>
</feature>
<evidence type="ECO:0000313" key="5">
    <source>
        <dbReference type="Proteomes" id="UP000050867"/>
    </source>
</evidence>
<evidence type="ECO:0000259" key="3">
    <source>
        <dbReference type="Pfam" id="PF13845"/>
    </source>
</evidence>
<dbReference type="InterPro" id="IPR026004">
    <property type="entry name" value="Septum_form"/>
</dbReference>
<reference evidence="4 5" key="1">
    <citation type="submission" date="2015-10" db="EMBL/GenBank/DDBJ databases">
        <title>Draft genome sequence of pyrrolomycin-producing Streptomyces vitaminophilus.</title>
        <authorList>
            <person name="Graham D.E."/>
            <person name="Mahan K.M."/>
            <person name="Klingeman D.M."/>
            <person name="Hettich R.L."/>
            <person name="Parry R.J."/>
        </authorList>
    </citation>
    <scope>NUCLEOTIDE SEQUENCE [LARGE SCALE GENOMIC DNA]</scope>
    <source>
        <strain evidence="4 5">ATCC 31673</strain>
    </source>
</reference>
<comment type="caution">
    <text evidence="4">The sequence shown here is derived from an EMBL/GenBank/DDBJ whole genome shotgun (WGS) entry which is preliminary data.</text>
</comment>
<name>A0A0T6LVY5_WENVI</name>
<proteinExistence type="predicted"/>
<feature type="signal peptide" evidence="2">
    <location>
        <begin position="1"/>
        <end position="22"/>
    </location>
</feature>
<accession>A0A0T6LVY5</accession>
<evidence type="ECO:0000256" key="1">
    <source>
        <dbReference type="SAM" id="MobiDB-lite"/>
    </source>
</evidence>